<reference evidence="9" key="1">
    <citation type="submission" date="2016-11" db="UniProtKB">
        <authorList>
            <consortium name="WormBaseParasite"/>
        </authorList>
    </citation>
    <scope>IDENTIFICATION</scope>
</reference>
<dbReference type="GO" id="GO:0036064">
    <property type="term" value="C:ciliary basal body"/>
    <property type="evidence" value="ECO:0007669"/>
    <property type="project" value="TreeGrafter"/>
</dbReference>
<evidence type="ECO:0000256" key="5">
    <source>
        <dbReference type="ARBA" id="ARBA00023136"/>
    </source>
</evidence>
<feature type="compositionally biased region" description="Gly residues" evidence="6">
    <location>
        <begin position="21"/>
        <end position="30"/>
    </location>
</feature>
<feature type="compositionally biased region" description="Low complexity" evidence="6">
    <location>
        <begin position="499"/>
        <end position="511"/>
    </location>
</feature>
<keyword evidence="3 7" id="KW-0812">Transmembrane</keyword>
<dbReference type="PANTHER" id="PTHR13317">
    <property type="entry name" value="TRANSMEMBRANE ANTERIOR POSTERIOR TRANSFORMATION PROTEIN 1 HOMOLOG"/>
    <property type="match status" value="1"/>
</dbReference>
<dbReference type="PANTHER" id="PTHR13317:SF4">
    <property type="entry name" value="TRANSMEMBRANE ANTERIOR POSTERIOR TRANSFORMATION PROTEIN 1 HOMOLOG"/>
    <property type="match status" value="1"/>
</dbReference>
<evidence type="ECO:0000313" key="8">
    <source>
        <dbReference type="Proteomes" id="UP000095280"/>
    </source>
</evidence>
<dbReference type="GO" id="GO:0005789">
    <property type="term" value="C:endoplasmic reticulum membrane"/>
    <property type="evidence" value="ECO:0007669"/>
    <property type="project" value="TreeGrafter"/>
</dbReference>
<dbReference type="GO" id="GO:0045724">
    <property type="term" value="P:positive regulation of cilium assembly"/>
    <property type="evidence" value="ECO:0007669"/>
    <property type="project" value="TreeGrafter"/>
</dbReference>
<comment type="similarity">
    <text evidence="2">Belongs to the TAPT1 family.</text>
</comment>
<name>A0A1I8G005_9PLAT</name>
<dbReference type="WBParaSite" id="maker-uti_cns_0000485-snap-gene-0.10-mRNA-1">
    <property type="protein sequence ID" value="maker-uti_cns_0000485-snap-gene-0.10-mRNA-1"/>
    <property type="gene ID" value="maker-uti_cns_0000485-snap-gene-0.10"/>
</dbReference>
<comment type="subcellular location">
    <subcellularLocation>
        <location evidence="1">Membrane</location>
        <topology evidence="1">Multi-pass membrane protein</topology>
    </subcellularLocation>
</comment>
<feature type="region of interest" description="Disordered" evidence="6">
    <location>
        <begin position="1"/>
        <end position="36"/>
    </location>
</feature>
<feature type="compositionally biased region" description="Basic and acidic residues" evidence="6">
    <location>
        <begin position="529"/>
        <end position="558"/>
    </location>
</feature>
<protein>
    <submittedName>
        <fullName evidence="9">Conserved plasma membrane protein</fullName>
    </submittedName>
</protein>
<evidence type="ECO:0000256" key="7">
    <source>
        <dbReference type="SAM" id="Phobius"/>
    </source>
</evidence>
<dbReference type="AlphaFoldDB" id="A0A1I8G005"/>
<evidence type="ECO:0000256" key="3">
    <source>
        <dbReference type="ARBA" id="ARBA00022692"/>
    </source>
</evidence>
<dbReference type="InterPro" id="IPR008010">
    <property type="entry name" value="Tatp1"/>
</dbReference>
<keyword evidence="4 7" id="KW-1133">Transmembrane helix</keyword>
<dbReference type="Proteomes" id="UP000095280">
    <property type="component" value="Unplaced"/>
</dbReference>
<dbReference type="Pfam" id="PF05346">
    <property type="entry name" value="DUF747"/>
    <property type="match status" value="1"/>
</dbReference>
<accession>A0A1I8G005</accession>
<feature type="region of interest" description="Disordered" evidence="6">
    <location>
        <begin position="481"/>
        <end position="558"/>
    </location>
</feature>
<evidence type="ECO:0000313" key="9">
    <source>
        <dbReference type="WBParaSite" id="maker-uti_cns_0000485-snap-gene-0.10-mRNA-1"/>
    </source>
</evidence>
<keyword evidence="5 7" id="KW-0472">Membrane</keyword>
<evidence type="ECO:0000256" key="1">
    <source>
        <dbReference type="ARBA" id="ARBA00004141"/>
    </source>
</evidence>
<sequence length="573" mass="63433">LQYHYSPSKPPSHQASANPDGSGGGNGGHFGAPLLAQPPRRSLWSSLRAEVTSAYGGPDDDEKLRAHRHRVYTFLTIPLAMERFIQFGLLACLDTLLHLCTLLPLRCAYALWRLFYGRAHLLHSQKSDLLHGLLLVVTTCLIVQLTDSSVIYHFIRSQSVIKLYIFFNMLEIADRLLSAVSQDVLDGLAFTIAKPLESTLLLLLNWALSVVMVTLHSCLMLLQALTLNVGFNSHNRTLLTIIMSNNFVELKGSVFRKFAEENMFQLACADIRERFHCAVLLLIVLLRNMRAVNWELSHFIDICPDALIVLITELIVDSVKHAFIAKFNEMPASVYRSFSLRVALDLRRMRSHRQYLSLNRRMGLTPMPLFVLVAMSLYLALPEGAKLVNGLCLTVLVLPSLIVLKLIVGRFLHSLADKIILAAQSDEASANAAASAASAAAATDGKESASVESATADFNIDDYYGCLQLLRRNYRSCGDLTSSQKPDDFNDSPEWPGGAAAAPSIVEPAAPTSVANDSDIGNGDSVAFGHERRHSDVGETPELRHRRRNESSCRRDDEPLTVDRYSMYSNAIV</sequence>
<proteinExistence type="inferred from homology"/>
<evidence type="ECO:0000256" key="6">
    <source>
        <dbReference type="SAM" id="MobiDB-lite"/>
    </source>
</evidence>
<feature type="transmembrane region" description="Helical" evidence="7">
    <location>
        <begin position="362"/>
        <end position="381"/>
    </location>
</feature>
<evidence type="ECO:0000256" key="4">
    <source>
        <dbReference type="ARBA" id="ARBA00022989"/>
    </source>
</evidence>
<feature type="transmembrane region" description="Helical" evidence="7">
    <location>
        <begin position="387"/>
        <end position="408"/>
    </location>
</feature>
<keyword evidence="8" id="KW-1185">Reference proteome</keyword>
<evidence type="ECO:0000256" key="2">
    <source>
        <dbReference type="ARBA" id="ARBA00008803"/>
    </source>
</evidence>
<organism evidence="8 9">
    <name type="scientific">Macrostomum lignano</name>
    <dbReference type="NCBI Taxonomy" id="282301"/>
    <lineage>
        <taxon>Eukaryota</taxon>
        <taxon>Metazoa</taxon>
        <taxon>Spiralia</taxon>
        <taxon>Lophotrochozoa</taxon>
        <taxon>Platyhelminthes</taxon>
        <taxon>Rhabditophora</taxon>
        <taxon>Macrostomorpha</taxon>
        <taxon>Macrostomida</taxon>
        <taxon>Macrostomidae</taxon>
        <taxon>Macrostomum</taxon>
    </lineage>
</organism>